<evidence type="ECO:0000313" key="2">
    <source>
        <dbReference type="EMBL" id="KAG2564947.1"/>
    </source>
</evidence>
<dbReference type="AlphaFoldDB" id="A0A8T0PRH0"/>
<feature type="compositionally biased region" description="Basic and acidic residues" evidence="1">
    <location>
        <begin position="29"/>
        <end position="40"/>
    </location>
</feature>
<evidence type="ECO:0000256" key="1">
    <source>
        <dbReference type="SAM" id="MobiDB-lite"/>
    </source>
</evidence>
<gene>
    <name evidence="2" type="ORF">PVAP13_7NG024689</name>
</gene>
<comment type="caution">
    <text evidence="2">The sequence shown here is derived from an EMBL/GenBank/DDBJ whole genome shotgun (WGS) entry which is preliminary data.</text>
</comment>
<keyword evidence="3" id="KW-1185">Reference proteome</keyword>
<evidence type="ECO:0000313" key="3">
    <source>
        <dbReference type="Proteomes" id="UP000823388"/>
    </source>
</evidence>
<dbReference type="Proteomes" id="UP000823388">
    <property type="component" value="Chromosome 7N"/>
</dbReference>
<organism evidence="2 3">
    <name type="scientific">Panicum virgatum</name>
    <name type="common">Blackwell switchgrass</name>
    <dbReference type="NCBI Taxonomy" id="38727"/>
    <lineage>
        <taxon>Eukaryota</taxon>
        <taxon>Viridiplantae</taxon>
        <taxon>Streptophyta</taxon>
        <taxon>Embryophyta</taxon>
        <taxon>Tracheophyta</taxon>
        <taxon>Spermatophyta</taxon>
        <taxon>Magnoliopsida</taxon>
        <taxon>Liliopsida</taxon>
        <taxon>Poales</taxon>
        <taxon>Poaceae</taxon>
        <taxon>PACMAD clade</taxon>
        <taxon>Panicoideae</taxon>
        <taxon>Panicodae</taxon>
        <taxon>Paniceae</taxon>
        <taxon>Panicinae</taxon>
        <taxon>Panicum</taxon>
        <taxon>Panicum sect. Hiantes</taxon>
    </lineage>
</organism>
<proteinExistence type="predicted"/>
<feature type="compositionally biased region" description="Basic and acidic residues" evidence="1">
    <location>
        <begin position="62"/>
        <end position="89"/>
    </location>
</feature>
<accession>A0A8T0PRH0</accession>
<feature type="compositionally biased region" description="Basic and acidic residues" evidence="1">
    <location>
        <begin position="106"/>
        <end position="115"/>
    </location>
</feature>
<sequence>MPVLVAETWGWPPAIAMPSWPPPPAPAPRRLELVRSREARPTVVQGPSGWAAPTTPSSDNLGRGDRTSHSAQRERSRSATPVGEKKSSEGEAAAPRFVLKPTGTKRASDGRAARLERRRRAS</sequence>
<protein>
    <submittedName>
        <fullName evidence="2">Uncharacterized protein</fullName>
    </submittedName>
</protein>
<reference evidence="2 3" key="1">
    <citation type="submission" date="2020-05" db="EMBL/GenBank/DDBJ databases">
        <title>WGS assembly of Panicum virgatum.</title>
        <authorList>
            <person name="Lovell J.T."/>
            <person name="Jenkins J."/>
            <person name="Shu S."/>
            <person name="Juenger T.E."/>
            <person name="Schmutz J."/>
        </authorList>
    </citation>
    <scope>NUCLEOTIDE SEQUENCE [LARGE SCALE GENOMIC DNA]</scope>
    <source>
        <strain evidence="3">cv. AP13</strain>
    </source>
</reference>
<name>A0A8T0PRH0_PANVG</name>
<dbReference type="EMBL" id="CM029050">
    <property type="protein sequence ID" value="KAG2564947.1"/>
    <property type="molecule type" value="Genomic_DNA"/>
</dbReference>
<feature type="region of interest" description="Disordered" evidence="1">
    <location>
        <begin position="1"/>
        <end position="122"/>
    </location>
</feature>